<keyword evidence="11" id="KW-1185">Reference proteome</keyword>
<keyword evidence="2 7" id="KW-0812">Transmembrane</keyword>
<comment type="caution">
    <text evidence="10">The sequence shown here is derived from an EMBL/GenBank/DDBJ whole genome shotgun (WGS) entry which is preliminary data.</text>
</comment>
<dbReference type="InterPro" id="IPR050952">
    <property type="entry name" value="TRIM-NHL_E3_ligases"/>
</dbReference>
<dbReference type="PANTHER" id="PTHR24104">
    <property type="entry name" value="E3 UBIQUITIN-PROTEIN LIGASE NHLRC1-RELATED"/>
    <property type="match status" value="1"/>
</dbReference>
<keyword evidence="3" id="KW-0677">Repeat</keyword>
<evidence type="ECO:0000313" key="10">
    <source>
        <dbReference type="EMBL" id="MBS4196092.1"/>
    </source>
</evidence>
<keyword evidence="8" id="KW-0732">Signal</keyword>
<feature type="chain" id="PRO_5039423655" evidence="8">
    <location>
        <begin position="28"/>
        <end position="673"/>
    </location>
</feature>
<dbReference type="EMBL" id="JAGYPG010000002">
    <property type="protein sequence ID" value="MBS4196092.1"/>
    <property type="molecule type" value="Genomic_DNA"/>
</dbReference>
<feature type="signal peptide" evidence="8">
    <location>
        <begin position="1"/>
        <end position="27"/>
    </location>
</feature>
<evidence type="ECO:0000256" key="6">
    <source>
        <dbReference type="PROSITE-ProRule" id="PRU00504"/>
    </source>
</evidence>
<evidence type="ECO:0000256" key="8">
    <source>
        <dbReference type="SAM" id="SignalP"/>
    </source>
</evidence>
<sequence length="673" mass="76098">MQQFFKIFICAAIFVLFPFLNVASASAPYKTLIVSPSGDLIETQTAYEPLGRLFTSVDIVNPEDIFIDDKGSIYVVDSGTKKVLVANSKGDVVAEIGAGILGLPKGVFVDEQGYIYVADYEKEKVFRFSSKGELEKEYGKPDSPLFGSKSPYKPQKVAVDRRGNIYVIGEGSTNGMMQLSHEGEFLGYYGVNRTEVSVGAVLRNLIASEKQKASLFMKTPPAPDNLAIDKEGLIYSVTQGTKTEVIKKLNVAGQNMLHPYILDDANLVDITVDANGNIFVMNASGNIFEFDSYGNYLFLFGGKDDGTNRLGLFKQPSGIAVDQLGRIYVSDKETGMIQVFEPTAFSNLVHEGIALYKDGLYVQSQKYWESVLSLNSSFGLAHAAMGKAYYKQQQYDEALAEFRLAEDVWGYSDSFWEVRHAWMQKHLEKILVAGFVLIAFYYIAKFLDKKKNIFGGLRRFWGNVKKRKLLSELLFLFRFFKHPIDSFYDLQRMGKASVLSATILYVFLFVAYLIHRFQTGFIFSSYRSDETNVLFEFAIIFVPLLAFIIVNYLVSTINDGEGRFKDIYIGTIYSLAPYLVFILPLTLLSNILSGNEYFVYLFSLRIIYAWCLVILFIMIKEIHNYSISETIRNILVTLFGMAILLLVVFIIFVLMDQVYDFVYSIVKEALLRV</sequence>
<evidence type="ECO:0000256" key="1">
    <source>
        <dbReference type="ARBA" id="ARBA00004141"/>
    </source>
</evidence>
<dbReference type="Gene3D" id="2.40.10.500">
    <property type="match status" value="1"/>
</dbReference>
<dbReference type="RefSeq" id="WP_213125253.1">
    <property type="nucleotide sequence ID" value="NZ_JAGYPG010000002.1"/>
</dbReference>
<evidence type="ECO:0000256" key="4">
    <source>
        <dbReference type="ARBA" id="ARBA00022989"/>
    </source>
</evidence>
<evidence type="ECO:0000256" key="2">
    <source>
        <dbReference type="ARBA" id="ARBA00022692"/>
    </source>
</evidence>
<dbReference type="PROSITE" id="PS51125">
    <property type="entry name" value="NHL"/>
    <property type="match status" value="1"/>
</dbReference>
<dbReference type="InterPro" id="IPR001258">
    <property type="entry name" value="NHL_repeat"/>
</dbReference>
<dbReference type="InterPro" id="IPR006977">
    <property type="entry name" value="Yip1_dom"/>
</dbReference>
<dbReference type="InterPro" id="IPR011042">
    <property type="entry name" value="6-blade_b-propeller_TolB-like"/>
</dbReference>
<dbReference type="Pfam" id="PF04893">
    <property type="entry name" value="Yip1"/>
    <property type="match status" value="1"/>
</dbReference>
<dbReference type="Gene3D" id="1.25.40.10">
    <property type="entry name" value="Tetratricopeptide repeat domain"/>
    <property type="match status" value="1"/>
</dbReference>
<dbReference type="GO" id="GO:0008270">
    <property type="term" value="F:zinc ion binding"/>
    <property type="evidence" value="ECO:0007669"/>
    <property type="project" value="UniProtKB-KW"/>
</dbReference>
<evidence type="ECO:0000256" key="5">
    <source>
        <dbReference type="ARBA" id="ARBA00023136"/>
    </source>
</evidence>
<evidence type="ECO:0000256" key="3">
    <source>
        <dbReference type="ARBA" id="ARBA00022737"/>
    </source>
</evidence>
<feature type="transmembrane region" description="Helical" evidence="7">
    <location>
        <begin position="496"/>
        <end position="514"/>
    </location>
</feature>
<feature type="transmembrane region" description="Helical" evidence="7">
    <location>
        <begin position="631"/>
        <end position="655"/>
    </location>
</feature>
<dbReference type="Pfam" id="PF01436">
    <property type="entry name" value="NHL"/>
    <property type="match status" value="1"/>
</dbReference>
<feature type="transmembrane region" description="Helical" evidence="7">
    <location>
        <begin position="534"/>
        <end position="555"/>
    </location>
</feature>
<gene>
    <name evidence="10" type="ORF">KHA97_13580</name>
</gene>
<accession>A0A942TGE6</accession>
<dbReference type="SUPFAM" id="SSF48452">
    <property type="entry name" value="TPR-like"/>
    <property type="match status" value="1"/>
</dbReference>
<evidence type="ECO:0000313" key="11">
    <source>
        <dbReference type="Proteomes" id="UP000681414"/>
    </source>
</evidence>
<feature type="domain" description="Yip1" evidence="9">
    <location>
        <begin position="479"/>
        <end position="648"/>
    </location>
</feature>
<evidence type="ECO:0000259" key="9">
    <source>
        <dbReference type="Pfam" id="PF04893"/>
    </source>
</evidence>
<proteinExistence type="predicted"/>
<evidence type="ECO:0000256" key="7">
    <source>
        <dbReference type="SAM" id="Phobius"/>
    </source>
</evidence>
<keyword evidence="5 7" id="KW-0472">Membrane</keyword>
<dbReference type="SUPFAM" id="SSF101898">
    <property type="entry name" value="NHL repeat"/>
    <property type="match status" value="1"/>
</dbReference>
<reference evidence="10 11" key="1">
    <citation type="submission" date="2021-05" db="EMBL/GenBank/DDBJ databases">
        <title>Novel Bacillus species.</title>
        <authorList>
            <person name="Liu G."/>
        </authorList>
    </citation>
    <scope>NUCLEOTIDE SEQUENCE [LARGE SCALE GENOMIC DNA]</scope>
    <source>
        <strain evidence="11">FJAT-49780</strain>
    </source>
</reference>
<organism evidence="10 11">
    <name type="scientific">Lederbergia citri</name>
    <dbReference type="NCBI Taxonomy" id="2833580"/>
    <lineage>
        <taxon>Bacteria</taxon>
        <taxon>Bacillati</taxon>
        <taxon>Bacillota</taxon>
        <taxon>Bacilli</taxon>
        <taxon>Bacillales</taxon>
        <taxon>Bacillaceae</taxon>
        <taxon>Lederbergia</taxon>
    </lineage>
</organism>
<feature type="transmembrane region" description="Helical" evidence="7">
    <location>
        <begin position="567"/>
        <end position="591"/>
    </location>
</feature>
<dbReference type="AlphaFoldDB" id="A0A942TGE6"/>
<feature type="transmembrane region" description="Helical" evidence="7">
    <location>
        <begin position="597"/>
        <end position="619"/>
    </location>
</feature>
<dbReference type="InterPro" id="IPR011990">
    <property type="entry name" value="TPR-like_helical_dom_sf"/>
</dbReference>
<name>A0A942TGE6_9BACI</name>
<feature type="transmembrane region" description="Helical" evidence="7">
    <location>
        <begin position="430"/>
        <end position="447"/>
    </location>
</feature>
<protein>
    <submittedName>
        <fullName evidence="10">YIP1 family protein</fullName>
    </submittedName>
</protein>
<dbReference type="Proteomes" id="UP000681414">
    <property type="component" value="Unassembled WGS sequence"/>
</dbReference>
<dbReference type="GO" id="GO:0016020">
    <property type="term" value="C:membrane"/>
    <property type="evidence" value="ECO:0007669"/>
    <property type="project" value="UniProtKB-SubCell"/>
</dbReference>
<keyword evidence="4 7" id="KW-1133">Transmembrane helix</keyword>
<dbReference type="CDD" id="cd05819">
    <property type="entry name" value="NHL"/>
    <property type="match status" value="1"/>
</dbReference>
<dbReference type="Gene3D" id="2.120.10.30">
    <property type="entry name" value="TolB, C-terminal domain"/>
    <property type="match status" value="1"/>
</dbReference>
<comment type="subcellular location">
    <subcellularLocation>
        <location evidence="1">Membrane</location>
        <topology evidence="1">Multi-pass membrane protein</topology>
    </subcellularLocation>
</comment>
<dbReference type="PANTHER" id="PTHR24104:SF25">
    <property type="entry name" value="PROTEIN LIN-41"/>
    <property type="match status" value="1"/>
</dbReference>
<feature type="repeat" description="NHL" evidence="6">
    <location>
        <begin position="313"/>
        <end position="343"/>
    </location>
</feature>